<evidence type="ECO:0000256" key="1">
    <source>
        <dbReference type="SAM" id="Phobius"/>
    </source>
</evidence>
<dbReference type="AlphaFoldDB" id="A0A6L6QQB0"/>
<protein>
    <submittedName>
        <fullName evidence="2">Prepilin-type N-terminal cleavage/methylation domain-containing protein</fullName>
    </submittedName>
</protein>
<dbReference type="InterPro" id="IPR045584">
    <property type="entry name" value="Pilin-like"/>
</dbReference>
<proteinExistence type="predicted"/>
<gene>
    <name evidence="2" type="ORF">GM658_24275</name>
</gene>
<dbReference type="OrthoDB" id="9182129at2"/>
<dbReference type="Gene3D" id="3.30.700.10">
    <property type="entry name" value="Glycoprotein, Type 4 Pilin"/>
    <property type="match status" value="1"/>
</dbReference>
<dbReference type="PANTHER" id="PTHR30093">
    <property type="entry name" value="GENERAL SECRETION PATHWAY PROTEIN G"/>
    <property type="match status" value="1"/>
</dbReference>
<name>A0A6L6QQB0_9BURK</name>
<keyword evidence="1" id="KW-0472">Membrane</keyword>
<dbReference type="Proteomes" id="UP000472320">
    <property type="component" value="Unassembled WGS sequence"/>
</dbReference>
<organism evidence="2 3">
    <name type="scientific">Massilia eburnea</name>
    <dbReference type="NCBI Taxonomy" id="1776165"/>
    <lineage>
        <taxon>Bacteria</taxon>
        <taxon>Pseudomonadati</taxon>
        <taxon>Pseudomonadota</taxon>
        <taxon>Betaproteobacteria</taxon>
        <taxon>Burkholderiales</taxon>
        <taxon>Oxalobacteraceae</taxon>
        <taxon>Telluria group</taxon>
        <taxon>Massilia</taxon>
    </lineage>
</organism>
<feature type="transmembrane region" description="Helical" evidence="1">
    <location>
        <begin position="12"/>
        <end position="32"/>
    </location>
</feature>
<keyword evidence="1" id="KW-0812">Transmembrane</keyword>
<dbReference type="InterPro" id="IPR012902">
    <property type="entry name" value="N_methyl_site"/>
</dbReference>
<dbReference type="EMBL" id="WNKX01000026">
    <property type="protein sequence ID" value="MTW13733.1"/>
    <property type="molecule type" value="Genomic_DNA"/>
</dbReference>
<dbReference type="NCBIfam" id="TIGR02532">
    <property type="entry name" value="IV_pilin_GFxxxE"/>
    <property type="match status" value="1"/>
</dbReference>
<evidence type="ECO:0000313" key="2">
    <source>
        <dbReference type="EMBL" id="MTW13733.1"/>
    </source>
</evidence>
<keyword evidence="3" id="KW-1185">Reference proteome</keyword>
<comment type="caution">
    <text evidence="2">The sequence shown here is derived from an EMBL/GenBank/DDBJ whole genome shotgun (WGS) entry which is preliminary data.</text>
</comment>
<dbReference type="PROSITE" id="PS00409">
    <property type="entry name" value="PROKAR_NTER_METHYL"/>
    <property type="match status" value="1"/>
</dbReference>
<dbReference type="RefSeq" id="WP_155456647.1">
    <property type="nucleotide sequence ID" value="NZ_WNKX01000026.1"/>
</dbReference>
<keyword evidence="1" id="KW-1133">Transmembrane helix</keyword>
<reference evidence="2 3" key="1">
    <citation type="submission" date="2019-11" db="EMBL/GenBank/DDBJ databases">
        <title>Type strains purchased from KCTC, JCM and DSMZ.</title>
        <authorList>
            <person name="Lu H."/>
        </authorList>
    </citation>
    <scope>NUCLEOTIDE SEQUENCE [LARGE SCALE GENOMIC DNA]</scope>
    <source>
        <strain evidence="2 3">JCM 31587</strain>
    </source>
</reference>
<sequence>MKQFQTPKQSGFTLIELIVVMVILGILAATALPRFINLGGDARVASLNGARGALNATVAMVHGRWLAGGTGVAGNVGVEGNLNVPVDARGFPTASAALLTAAGITDADYVTINPGNAGDANTPTTSGTEIAIIPKSVSGSPTGSTCFIRYTESTSGAVPVITNPPAPGSC</sequence>
<dbReference type="Pfam" id="PF07963">
    <property type="entry name" value="N_methyl"/>
    <property type="match status" value="1"/>
</dbReference>
<accession>A0A6L6QQB0</accession>
<dbReference type="SUPFAM" id="SSF54523">
    <property type="entry name" value="Pili subunits"/>
    <property type="match status" value="1"/>
</dbReference>
<dbReference type="PANTHER" id="PTHR30093:SF7">
    <property type="entry name" value="MSHA MAJOR PILIN SUBUNIT MSHA"/>
    <property type="match status" value="1"/>
</dbReference>
<evidence type="ECO:0000313" key="3">
    <source>
        <dbReference type="Proteomes" id="UP000472320"/>
    </source>
</evidence>